<dbReference type="AlphaFoldDB" id="A0A811V933"/>
<protein>
    <submittedName>
        <fullName evidence="2">(Mediterranean fruit fly) hypothetical protein</fullName>
    </submittedName>
</protein>
<evidence type="ECO:0000313" key="3">
    <source>
        <dbReference type="Proteomes" id="UP000606786"/>
    </source>
</evidence>
<evidence type="ECO:0000256" key="1">
    <source>
        <dbReference type="SAM" id="MobiDB-lite"/>
    </source>
</evidence>
<name>A0A811V933_CERCA</name>
<sequence>MLSTSRNNNPTPPATTIGGSMPLQANNTSSPTSSLQNLKGEHFSTLSPLNGWNYDTTCISRTSPLNRLRYYR</sequence>
<comment type="caution">
    <text evidence="2">The sequence shown here is derived from an EMBL/GenBank/DDBJ whole genome shotgun (WGS) entry which is preliminary data.</text>
</comment>
<evidence type="ECO:0000313" key="2">
    <source>
        <dbReference type="EMBL" id="CAD7011461.1"/>
    </source>
</evidence>
<feature type="compositionally biased region" description="Polar residues" evidence="1">
    <location>
        <begin position="23"/>
        <end position="37"/>
    </location>
</feature>
<keyword evidence="3" id="KW-1185">Reference proteome</keyword>
<reference evidence="2" key="1">
    <citation type="submission" date="2020-11" db="EMBL/GenBank/DDBJ databases">
        <authorList>
            <person name="Whitehead M."/>
        </authorList>
    </citation>
    <scope>NUCLEOTIDE SEQUENCE</scope>
    <source>
        <strain evidence="2">EGII</strain>
    </source>
</reference>
<proteinExistence type="predicted"/>
<organism evidence="2 3">
    <name type="scientific">Ceratitis capitata</name>
    <name type="common">Mediterranean fruit fly</name>
    <name type="synonym">Tephritis capitata</name>
    <dbReference type="NCBI Taxonomy" id="7213"/>
    <lineage>
        <taxon>Eukaryota</taxon>
        <taxon>Metazoa</taxon>
        <taxon>Ecdysozoa</taxon>
        <taxon>Arthropoda</taxon>
        <taxon>Hexapoda</taxon>
        <taxon>Insecta</taxon>
        <taxon>Pterygota</taxon>
        <taxon>Neoptera</taxon>
        <taxon>Endopterygota</taxon>
        <taxon>Diptera</taxon>
        <taxon>Brachycera</taxon>
        <taxon>Muscomorpha</taxon>
        <taxon>Tephritoidea</taxon>
        <taxon>Tephritidae</taxon>
        <taxon>Ceratitis</taxon>
        <taxon>Ceratitis</taxon>
    </lineage>
</organism>
<gene>
    <name evidence="2" type="ORF">CCAP1982_LOCUS19561</name>
</gene>
<dbReference type="EMBL" id="CAJHJT010000056">
    <property type="protein sequence ID" value="CAD7011461.1"/>
    <property type="molecule type" value="Genomic_DNA"/>
</dbReference>
<dbReference type="Proteomes" id="UP000606786">
    <property type="component" value="Unassembled WGS sequence"/>
</dbReference>
<accession>A0A811V933</accession>
<feature type="region of interest" description="Disordered" evidence="1">
    <location>
        <begin position="1"/>
        <end position="38"/>
    </location>
</feature>